<dbReference type="PANTHER" id="PTHR12192">
    <property type="entry name" value="CATION TRANSPORT PROTEIN CHAC-RELATED"/>
    <property type="match status" value="1"/>
</dbReference>
<dbReference type="Gene3D" id="3.10.490.10">
    <property type="entry name" value="Gamma-glutamyl cyclotransferase-like"/>
    <property type="match status" value="1"/>
</dbReference>
<dbReference type="InterPro" id="IPR013024">
    <property type="entry name" value="GGCT-like"/>
</dbReference>
<comment type="caution">
    <text evidence="3">The sequence shown here is derived from an EMBL/GenBank/DDBJ whole genome shotgun (WGS) entry which is preliminary data.</text>
</comment>
<dbReference type="AlphaFoldDB" id="G7DZ40"/>
<dbReference type="OrthoDB" id="5894at2759"/>
<dbReference type="InParanoid" id="G7DZ40"/>
<dbReference type="FunCoup" id="G7DZ40">
    <property type="interactions" value="281"/>
</dbReference>
<evidence type="ECO:0000256" key="1">
    <source>
        <dbReference type="ARBA" id="ARBA00012344"/>
    </source>
</evidence>
<keyword evidence="2" id="KW-0456">Lyase</keyword>
<dbReference type="CDD" id="cd06661">
    <property type="entry name" value="GGCT_like"/>
    <property type="match status" value="1"/>
</dbReference>
<dbReference type="HOGENOM" id="CLU_070703_0_1_1"/>
<dbReference type="Proteomes" id="UP000009131">
    <property type="component" value="Unassembled WGS sequence"/>
</dbReference>
<reference evidence="3 4" key="1">
    <citation type="journal article" date="2011" name="J. Gen. Appl. Microbiol.">
        <title>Draft genome sequencing of the enigmatic basidiomycete Mixia osmundae.</title>
        <authorList>
            <person name="Nishida H."/>
            <person name="Nagatsuka Y."/>
            <person name="Sugiyama J."/>
        </authorList>
    </citation>
    <scope>NUCLEOTIDE SEQUENCE [LARGE SCALE GENOMIC DNA]</scope>
    <source>
        <strain evidence="4">CBS 9802 / IAM 14324 / JCM 22182 / KY 12970</strain>
    </source>
</reference>
<proteinExistence type="predicted"/>
<gene>
    <name evidence="3" type="primary">Mo02507</name>
    <name evidence="3" type="ORF">E5Q_02507</name>
</gene>
<dbReference type="InterPro" id="IPR006840">
    <property type="entry name" value="ChaC"/>
</dbReference>
<dbReference type="eggNOG" id="KOG3182">
    <property type="taxonomic scope" value="Eukaryota"/>
</dbReference>
<evidence type="ECO:0000256" key="2">
    <source>
        <dbReference type="ARBA" id="ARBA00023239"/>
    </source>
</evidence>
<protein>
    <recommendedName>
        <fullName evidence="1">glutathione-specific gamma-glutamylcyclotransferase</fullName>
        <ecNumber evidence="1">4.3.2.7</ecNumber>
    </recommendedName>
</protein>
<dbReference type="Pfam" id="PF04752">
    <property type="entry name" value="ChaC"/>
    <property type="match status" value="1"/>
</dbReference>
<evidence type="ECO:0000313" key="4">
    <source>
        <dbReference type="Proteomes" id="UP000009131"/>
    </source>
</evidence>
<dbReference type="PANTHER" id="PTHR12192:SF2">
    <property type="entry name" value="GLUTATHIONE-SPECIFIC GAMMA-GLUTAMYLCYCLOTRANSFERASE 2"/>
    <property type="match status" value="1"/>
</dbReference>
<name>G7DZ40_MIXOS</name>
<sequence>MPETEPGLASCFGYGSLIWKPPPEHVVSSRIGRIRGYVRRFAQSSSDHRGTPQHPGRVVTLVETTTWRALCTSGDEPDALATHEDCWGVIYYFDPIHSVSVRSYMDHREKDGYTLQPVQVVCPTSSGDEIVETMCYVGLPANPSFVGPAPLHALANHIAHSKGPSGRNDQYLFALERAIS</sequence>
<organism evidence="3 4">
    <name type="scientific">Mixia osmundae (strain CBS 9802 / IAM 14324 / JCM 22182 / KY 12970)</name>
    <dbReference type="NCBI Taxonomy" id="764103"/>
    <lineage>
        <taxon>Eukaryota</taxon>
        <taxon>Fungi</taxon>
        <taxon>Dikarya</taxon>
        <taxon>Basidiomycota</taxon>
        <taxon>Pucciniomycotina</taxon>
        <taxon>Mixiomycetes</taxon>
        <taxon>Mixiales</taxon>
        <taxon>Mixiaceae</taxon>
        <taxon>Mixia</taxon>
    </lineage>
</organism>
<dbReference type="STRING" id="764103.G7DZ40"/>
<accession>G7DZ40</accession>
<keyword evidence="4" id="KW-1185">Reference proteome</keyword>
<evidence type="ECO:0000313" key="3">
    <source>
        <dbReference type="EMBL" id="GAA95850.1"/>
    </source>
</evidence>
<dbReference type="GO" id="GO:0006751">
    <property type="term" value="P:glutathione catabolic process"/>
    <property type="evidence" value="ECO:0007669"/>
    <property type="project" value="InterPro"/>
</dbReference>
<dbReference type="EC" id="4.3.2.7" evidence="1"/>
<dbReference type="GO" id="GO:0005737">
    <property type="term" value="C:cytoplasm"/>
    <property type="evidence" value="ECO:0007669"/>
    <property type="project" value="TreeGrafter"/>
</dbReference>
<reference evidence="3 4" key="2">
    <citation type="journal article" date="2012" name="Open Biol.">
        <title>Characteristics of nucleosomes and linker DNA regions on the genome of the basidiomycete Mixia osmundae revealed by mono- and dinucleosome mapping.</title>
        <authorList>
            <person name="Nishida H."/>
            <person name="Kondo S."/>
            <person name="Matsumoto T."/>
            <person name="Suzuki Y."/>
            <person name="Yoshikawa H."/>
            <person name="Taylor T.D."/>
            <person name="Sugiyama J."/>
        </authorList>
    </citation>
    <scope>NUCLEOTIDE SEQUENCE [LARGE SCALE GENOMIC DNA]</scope>
    <source>
        <strain evidence="4">CBS 9802 / IAM 14324 / JCM 22182 / KY 12970</strain>
    </source>
</reference>
<dbReference type="EMBL" id="BABT02000067">
    <property type="protein sequence ID" value="GAA95850.1"/>
    <property type="molecule type" value="Genomic_DNA"/>
</dbReference>
<dbReference type="GO" id="GO:0061928">
    <property type="term" value="F:glutathione specific gamma-glutamylcyclotransferase activity"/>
    <property type="evidence" value="ECO:0007669"/>
    <property type="project" value="UniProtKB-EC"/>
</dbReference>